<feature type="compositionally biased region" description="Gly residues" evidence="1">
    <location>
        <begin position="1477"/>
        <end position="1494"/>
    </location>
</feature>
<feature type="region of interest" description="Disordered" evidence="1">
    <location>
        <begin position="1470"/>
        <end position="1494"/>
    </location>
</feature>
<evidence type="ECO:0000256" key="1">
    <source>
        <dbReference type="SAM" id="MobiDB-lite"/>
    </source>
</evidence>
<reference evidence="2 3" key="1">
    <citation type="journal article" date="2023" name="Commun. Biol.">
        <title>Genome analysis of Parmales, the sister group of diatoms, reveals the evolutionary specialization of diatoms from phago-mixotrophs to photoautotrophs.</title>
        <authorList>
            <person name="Ban H."/>
            <person name="Sato S."/>
            <person name="Yoshikawa S."/>
            <person name="Yamada K."/>
            <person name="Nakamura Y."/>
            <person name="Ichinomiya M."/>
            <person name="Sato N."/>
            <person name="Blanc-Mathieu R."/>
            <person name="Endo H."/>
            <person name="Kuwata A."/>
            <person name="Ogata H."/>
        </authorList>
    </citation>
    <scope>NUCLEOTIDE SEQUENCE [LARGE SCALE GENOMIC DNA]</scope>
</reference>
<sequence>PPPPPPQGTDSVDLQLKVDFSMLDGPGSHLITGVTLGDTIALQSFKTQFVIDIAGALSESVCRFHVTDVSAGASYHTWEVETVLVSFRLFPADSALIQEFTRQVQFPDSQLYQGEVSKATDDLYGLVAMRWDVSLKLTYSMPVIGEGDVLASNPATQGADTLYLNQGSSRHCADPANFGSAVCEFEVFFNQDVSRALGLTMDQVDVLFIKPTGKDAVLVTFRFLATVGDADTDVNIAPGGADASWLGQRLEDLKVQVQDLSSPLYEGNVTLRTDQTWGVSGTARAPRAKSPYNPYSFRPTSSLSYERCKATHRCSRGWEHYDQSTATPTYTEQLFGGGIHEPAHLLAGFEDWRKGTRGMRQGEAPGSFDPSGGAPPGAHFDPFAFTSLGPNIPSYNYTTNNGLVLNSASLDLQIAQQNHWIDQIEDTIQFTVDNLDIGVMDASKRARIDVRKLMSLTRDEHNNLLAFEKDKLDTLENSQCVNEPCELLFNTSSLTMTGAIDVVGTSVTMADGVSVAVFSFDSIDIGPNVNVTVTGQRALVLTSRSSVKIDTNFRSFPGALGGFPGGYSVGRRQEDRFSSVCPWWPENGADYFALQESVDWRIDDRCEDADGNELISCCPGDVPISMLASDPSIPSNNVNGPGSGNTRVYLFTVDTFAPSVDEVQTVTTSCMDGDNLGGGFRLHFNGYTTSVISADATAADMKLILETDLNPVAVGQLHEMERKHPGDQPAGIGEVMVSRHRESLQQGNAYQWRISFTSHVGDPGDVDSTPLTSSNLLTGLLADVQIGTTTEGNSIAGSFSLNFLGDVTRSIAHDATAAELKLALEEDISSLTHVYVNRTDPTNNCNDGFCPDGPTKQGGYTWTLELTTDVGNVSPTSPTSPDFDTEGAVEALTFTNELVDSYCTNFAVDSNCPTVRITEGHSRSRVIAMQELASTRPFSLAYGGGGAGYGGAGGQGYGYTSPGAAYNDDQISSLLGGSGGQLGYVAPYEANLFRTNPGDIVNGRPQGRGGAGGGAIEIVAANDIVLGEHAIINLEGEKGTDAMMTGGGGGSGGALLLSAGGIIRHQGKISARGGAGGAIHAADLAGQERTDIVSGHGAAGSGGRVAMFAQAITFGDSSTVDLSGGDAPAGCSVAGVRSCEADEGTLYTEEELGHDMYIDDSTGAEDTANSLFLHHYESQATASSVLKRTPFVQHGPEYQIADSKPGRVTYYVKLGDKSVVGNDGVDKDGWGTTFELREEDWNTPADSKTTNSKVLIGVFVGKTFTHGSNYYGMPGDTTYDSNDITFYEYARQNVWYKVDIRINWGDMVYDIYLDDVLRVDKASFAGNGVKRVGMSTFHRAAVWYDEIYVGRDATMNFRCPKILADEVEMNRPTQSGWKAADIGGASEKWRMERHKSHLSKRELYQFNNGGLIPFEGDGHQKFNSDVKYRYADGDHRAVEGGLHAGSLLKVNGREVPDDAWDRAATKDGEYGGNAWESGGGRKSAGGKGQGAAMGGAGKSERYVWYGEHSNIDAPRDGYETGDDFLGGVGACSTDDFITWRNEGVMLHYTNITDMVYGSAGPFVVERPKVLYNNDTKKYVMWMTVDDVAKTLGLAGVAVSDYPNGPFDFVRTFYPDGNETHDQTVYQDVNGTAFLARTYYATVDYVLPAPVMQPMWESVKNTDGTTNFGLSYHRANYEPSYDDYHDIYLQRWRTEDQTWHVVCVNKQTKEERIVEYGEVNFDGEVCDDPTEYKIVKGQGQQGGVEGGLTGVKTRFLDPTDPNNSWWRPTSVPSVKAQPWAKNYEDGVCGIRKLDNDMHEKDPDLGNREVGGRDDCSNIVDNAVHPTPPDLLIGVETVVEQRRAK</sequence>
<proteinExistence type="predicted"/>
<accession>A0ABQ6M9D1</accession>
<feature type="non-terminal residue" evidence="2">
    <location>
        <position position="1"/>
    </location>
</feature>
<dbReference type="Gene3D" id="2.115.10.20">
    <property type="entry name" value="Glycosyl hydrolase domain, family 43"/>
    <property type="match status" value="1"/>
</dbReference>
<evidence type="ECO:0000313" key="2">
    <source>
        <dbReference type="EMBL" id="GMI22092.1"/>
    </source>
</evidence>
<name>A0ABQ6M9D1_9STRA</name>
<evidence type="ECO:0000313" key="3">
    <source>
        <dbReference type="Proteomes" id="UP001165060"/>
    </source>
</evidence>
<dbReference type="EMBL" id="BRYB01002583">
    <property type="protein sequence ID" value="GMI22092.1"/>
    <property type="molecule type" value="Genomic_DNA"/>
</dbReference>
<organism evidence="2 3">
    <name type="scientific">Tetraparma gracilis</name>
    <dbReference type="NCBI Taxonomy" id="2962635"/>
    <lineage>
        <taxon>Eukaryota</taxon>
        <taxon>Sar</taxon>
        <taxon>Stramenopiles</taxon>
        <taxon>Ochrophyta</taxon>
        <taxon>Bolidophyceae</taxon>
        <taxon>Parmales</taxon>
        <taxon>Triparmaceae</taxon>
        <taxon>Tetraparma</taxon>
    </lineage>
</organism>
<dbReference type="InterPro" id="IPR023296">
    <property type="entry name" value="Glyco_hydro_beta-prop_sf"/>
</dbReference>
<dbReference type="PANTHER" id="PTHR22925">
    <property type="entry name" value="GLYCOSYL HYDROLASE 43 FAMILY MEMBER"/>
    <property type="match status" value="1"/>
</dbReference>
<dbReference type="Proteomes" id="UP001165060">
    <property type="component" value="Unassembled WGS sequence"/>
</dbReference>
<protein>
    <submittedName>
        <fullName evidence="2">Uncharacterized protein</fullName>
    </submittedName>
</protein>
<dbReference type="PANTHER" id="PTHR22925:SF3">
    <property type="entry name" value="GLYCOSYL HYDROLASE FAMILY PROTEIN 43"/>
    <property type="match status" value="1"/>
</dbReference>
<gene>
    <name evidence="2" type="ORF">TeGR_g9006</name>
</gene>
<keyword evidence="3" id="KW-1185">Reference proteome</keyword>
<dbReference type="SUPFAM" id="SSF75005">
    <property type="entry name" value="Arabinanase/levansucrase/invertase"/>
    <property type="match status" value="1"/>
</dbReference>
<comment type="caution">
    <text evidence="2">The sequence shown here is derived from an EMBL/GenBank/DDBJ whole genome shotgun (WGS) entry which is preliminary data.</text>
</comment>